<organism evidence="1 2">
    <name type="scientific">Paramecium primaurelia</name>
    <dbReference type="NCBI Taxonomy" id="5886"/>
    <lineage>
        <taxon>Eukaryota</taxon>
        <taxon>Sar</taxon>
        <taxon>Alveolata</taxon>
        <taxon>Ciliophora</taxon>
        <taxon>Intramacronucleata</taxon>
        <taxon>Oligohymenophorea</taxon>
        <taxon>Peniculida</taxon>
        <taxon>Parameciidae</taxon>
        <taxon>Paramecium</taxon>
    </lineage>
</organism>
<comment type="caution">
    <text evidence="1">The sequence shown here is derived from an EMBL/GenBank/DDBJ whole genome shotgun (WGS) entry which is preliminary data.</text>
</comment>
<dbReference type="Proteomes" id="UP000688137">
    <property type="component" value="Unassembled WGS sequence"/>
</dbReference>
<evidence type="ECO:0000313" key="2">
    <source>
        <dbReference type="Proteomes" id="UP000688137"/>
    </source>
</evidence>
<name>A0A8S1P887_PARPR</name>
<dbReference type="EMBL" id="CAJJDM010000111">
    <property type="protein sequence ID" value="CAD8098998.1"/>
    <property type="molecule type" value="Genomic_DNA"/>
</dbReference>
<gene>
    <name evidence="1" type="ORF">PPRIM_AZ9-3.1.T1080117</name>
</gene>
<accession>A0A8S1P887</accession>
<protein>
    <submittedName>
        <fullName evidence="1">Uncharacterized protein</fullName>
    </submittedName>
</protein>
<dbReference type="AlphaFoldDB" id="A0A8S1P887"/>
<proteinExistence type="predicted"/>
<keyword evidence="2" id="KW-1185">Reference proteome</keyword>
<reference evidence="1" key="1">
    <citation type="submission" date="2021-01" db="EMBL/GenBank/DDBJ databases">
        <authorList>
            <consortium name="Genoscope - CEA"/>
            <person name="William W."/>
        </authorList>
    </citation>
    <scope>NUCLEOTIDE SEQUENCE</scope>
</reference>
<sequence length="201" mass="23989">MEAQNGVKNVHPPQNIQYLYKSTQKSPQERQYQEVFLLMHQREQWKLKLAYSLNDETQIQKRLLVTLKMDKQFTLFNSLPTINEANIPPIGFIPNIRPKIVLETLNSFAQAGQNGAISEKPRQQNKLPAFNNANSNSAFMTIVNIQWNKNKVRFNNFYKINNQQIFKELKTVSQFKFYFFFILIKKLLKFIQKRYKYLRYQ</sequence>
<evidence type="ECO:0000313" key="1">
    <source>
        <dbReference type="EMBL" id="CAD8098998.1"/>
    </source>
</evidence>